<dbReference type="InterPro" id="IPR009225">
    <property type="entry name" value="Phage_head_completion_GpL"/>
</dbReference>
<dbReference type="Pfam" id="PF05926">
    <property type="entry name" value="Phage_GPL"/>
    <property type="match status" value="1"/>
</dbReference>
<evidence type="ECO:0000313" key="1">
    <source>
        <dbReference type="EMBL" id="MBT9431055.1"/>
    </source>
</evidence>
<dbReference type="Proteomes" id="UP000811282">
    <property type="component" value="Unassembled WGS sequence"/>
</dbReference>
<protein>
    <submittedName>
        <fullName evidence="1">Head completion/stabilization protein</fullName>
    </submittedName>
</protein>
<name>A0ABS5Y944_9GAMM</name>
<gene>
    <name evidence="1" type="ORF">JZM24_00685</name>
</gene>
<dbReference type="EMBL" id="JAFJYC010000001">
    <property type="protein sequence ID" value="MBT9431055.1"/>
    <property type="molecule type" value="Genomic_DNA"/>
</dbReference>
<sequence>MAIAPVNKAQEPPVANTAFWPTIDLEQYRASMRQDGTLTPARVREAALNAMHEVNARLAVWRQAQESAGYLALDAVPADLLDGESIHVQRYRRAVFCLMRASLTERFRSIEATGTGQRRAETLDSTVDDLRRDASWAINDIQGRPRMTIALI</sequence>
<evidence type="ECO:0000313" key="2">
    <source>
        <dbReference type="Proteomes" id="UP000811282"/>
    </source>
</evidence>
<keyword evidence="2" id="KW-1185">Reference proteome</keyword>
<comment type="caution">
    <text evidence="1">The sequence shown here is derived from an EMBL/GenBank/DDBJ whole genome shotgun (WGS) entry which is preliminary data.</text>
</comment>
<accession>A0ABS5Y944</accession>
<proteinExistence type="predicted"/>
<organism evidence="1 2">
    <name type="scientific">Candidatus Sodalis endolongispinus</name>
    <dbReference type="NCBI Taxonomy" id="2812662"/>
    <lineage>
        <taxon>Bacteria</taxon>
        <taxon>Pseudomonadati</taxon>
        <taxon>Pseudomonadota</taxon>
        <taxon>Gammaproteobacteria</taxon>
        <taxon>Enterobacterales</taxon>
        <taxon>Bruguierivoracaceae</taxon>
        <taxon>Sodalis</taxon>
    </lineage>
</organism>
<reference evidence="1 2" key="1">
    <citation type="journal article" date="2021" name="Genome Biol. Evol.">
        <title>The evolution of interdependence in a four-way mealybug symbiosis.</title>
        <authorList>
            <person name="Garber A.I."/>
            <person name="Kupper M."/>
            <person name="Laetsch D.R."/>
            <person name="Weldon S.R."/>
            <person name="Ladinsky M.S."/>
            <person name="Bjorkman P.J."/>
            <person name="McCutcheon J.P."/>
        </authorList>
    </citation>
    <scope>NUCLEOTIDE SEQUENCE [LARGE SCALE GENOMIC DNA]</scope>
    <source>
        <strain evidence="1">SOD</strain>
    </source>
</reference>